<evidence type="ECO:0000313" key="4">
    <source>
        <dbReference type="EMBL" id="GAA3731374.1"/>
    </source>
</evidence>
<sequence length="222" mass="23695">MGIDPDAVLWSAPERERAGRPLLVLLHGYGSHEGDLFSLAQSLPLEPVIASVRAPLAQGPGYAWFPPVGPLLAGQSPAGQVPAGQPSVEERFAAINESTSALIDWLDTTESTGVGLLGFSQGAAMALQLLREQPTRFDYVVALSGFVVPNDHGGDARLAELRPPVFWGRGTDDTVIASSLIDHTIEWLPAYSTLTEGIYEGVGHWVSPDEISELGAFIRSQL</sequence>
<evidence type="ECO:0000256" key="1">
    <source>
        <dbReference type="ARBA" id="ARBA00006499"/>
    </source>
</evidence>
<dbReference type="Proteomes" id="UP001501004">
    <property type="component" value="Unassembled WGS sequence"/>
</dbReference>
<keyword evidence="5" id="KW-1185">Reference proteome</keyword>
<feature type="domain" description="Phospholipase/carboxylesterase/thioesterase" evidence="3">
    <location>
        <begin position="17"/>
        <end position="219"/>
    </location>
</feature>
<dbReference type="InterPro" id="IPR029058">
    <property type="entry name" value="AB_hydrolase_fold"/>
</dbReference>
<evidence type="ECO:0000313" key="5">
    <source>
        <dbReference type="Proteomes" id="UP001501004"/>
    </source>
</evidence>
<comment type="caution">
    <text evidence="4">The sequence shown here is derived from an EMBL/GenBank/DDBJ whole genome shotgun (WGS) entry which is preliminary data.</text>
</comment>
<evidence type="ECO:0000256" key="2">
    <source>
        <dbReference type="ARBA" id="ARBA00022801"/>
    </source>
</evidence>
<protein>
    <submittedName>
        <fullName evidence="4">Dienelactone hydrolase family protein</fullName>
    </submittedName>
</protein>
<dbReference type="PANTHER" id="PTHR10655">
    <property type="entry name" value="LYSOPHOSPHOLIPASE-RELATED"/>
    <property type="match status" value="1"/>
</dbReference>
<evidence type="ECO:0000259" key="3">
    <source>
        <dbReference type="Pfam" id="PF02230"/>
    </source>
</evidence>
<dbReference type="GO" id="GO:0016787">
    <property type="term" value="F:hydrolase activity"/>
    <property type="evidence" value="ECO:0007669"/>
    <property type="project" value="UniProtKB-KW"/>
</dbReference>
<dbReference type="Gene3D" id="3.40.50.1820">
    <property type="entry name" value="alpha/beta hydrolase"/>
    <property type="match status" value="1"/>
</dbReference>
<dbReference type="InterPro" id="IPR003140">
    <property type="entry name" value="PLipase/COase/thioEstase"/>
</dbReference>
<dbReference type="RefSeq" id="WP_344753333.1">
    <property type="nucleotide sequence ID" value="NZ_BAABAE010000001.1"/>
</dbReference>
<dbReference type="Pfam" id="PF02230">
    <property type="entry name" value="Abhydrolase_2"/>
    <property type="match status" value="1"/>
</dbReference>
<organism evidence="4 5">
    <name type="scientific">Leifsonella bigeumensis</name>
    <dbReference type="NCBI Taxonomy" id="433643"/>
    <lineage>
        <taxon>Bacteria</taxon>
        <taxon>Bacillati</taxon>
        <taxon>Actinomycetota</taxon>
        <taxon>Actinomycetes</taxon>
        <taxon>Micrococcales</taxon>
        <taxon>Microbacteriaceae</taxon>
        <taxon>Leifsonella</taxon>
    </lineage>
</organism>
<dbReference type="SUPFAM" id="SSF53474">
    <property type="entry name" value="alpha/beta-Hydrolases"/>
    <property type="match status" value="1"/>
</dbReference>
<dbReference type="InterPro" id="IPR050565">
    <property type="entry name" value="LYPA1-2/EST-like"/>
</dbReference>
<name>A0ABP7F6P5_9MICO</name>
<reference evidence="5" key="1">
    <citation type="journal article" date="2019" name="Int. J. Syst. Evol. Microbiol.">
        <title>The Global Catalogue of Microorganisms (GCM) 10K type strain sequencing project: providing services to taxonomists for standard genome sequencing and annotation.</title>
        <authorList>
            <consortium name="The Broad Institute Genomics Platform"/>
            <consortium name="The Broad Institute Genome Sequencing Center for Infectious Disease"/>
            <person name="Wu L."/>
            <person name="Ma J."/>
        </authorList>
    </citation>
    <scope>NUCLEOTIDE SEQUENCE [LARGE SCALE GENOMIC DNA]</scope>
    <source>
        <strain evidence="5">JCM 16949</strain>
    </source>
</reference>
<dbReference type="PANTHER" id="PTHR10655:SF17">
    <property type="entry name" value="LYSOPHOSPHOLIPASE-LIKE PROTEIN 1"/>
    <property type="match status" value="1"/>
</dbReference>
<accession>A0ABP7F6P5</accession>
<proteinExistence type="inferred from homology"/>
<gene>
    <name evidence="4" type="ORF">GCM10022239_04960</name>
</gene>
<comment type="similarity">
    <text evidence="1">Belongs to the AB hydrolase superfamily. AB hydrolase 2 family.</text>
</comment>
<keyword evidence="2 4" id="KW-0378">Hydrolase</keyword>
<dbReference type="EMBL" id="BAABAE010000001">
    <property type="protein sequence ID" value="GAA3731374.1"/>
    <property type="molecule type" value="Genomic_DNA"/>
</dbReference>